<keyword evidence="4" id="KW-1133">Transmembrane helix</keyword>
<sequence length="740" mass="78613">MRVAKRAAVLGLAAALALSSAAPAFASFAGDTQGGSAYQSWKSANWTAENAADSGRLAIAPGKTETDLNFAWYAQQKGVPAVRIATSREGLAAATPIRGTATAIDRQNVAGVRYLASNKVEVEGIIAPNTLYYYSYTDDVEAAAPVWSEPATYRSHGFDSFEVLYVGDPQVGASGSAGQGTADDANIAVDTYNWDKTLRYARANEGKNASFMLVAGDQIDYSSADTAEKRAIRESEYAGYLYPEALKGLPMATTIGNHESYGDDYSLHYNTPNAEDGLGATASGSDYYFSYGDVLFIVLNSNNRNTAEHRQLMQKAVESHPDAKWRIAMFHHDIYGSGEPHASVDGANLRILFAPLMDQFNIDVCLTGHDHSYARTYQILDGKVVDYDESTGSIADPQGTLYMSAGSASGSKFYNLNTPKQYFVAERNNENKPTFSVIKMGGNRFSISTYDYEGNQYAQPFTIVKNADEESLTNLISQAREKEAGDYTEGSYAALQQAADEAVALLDTREDPGAEALAQAYDKNIQGDNSADPLNYYGYAQGMYQAAADGALNIKATTLKAGFSTLLDKTLHRQQNTTVSAADLSARYVALTRALDGLALRADADALQAEIARAEAALEAAEEGEHAGQYPAGSKATLQAAVEAARAVFGDQLASSGELTAATETLRAAVQAFADGQRTENAIPPSPDQGGGQTPDADPPEAGQPNTGDPSGAALLPLAGLSALALAGTGACLAKRRRTR</sequence>
<reference evidence="8" key="1">
    <citation type="submission" date="2016-11" db="EMBL/GenBank/DDBJ databases">
        <authorList>
            <person name="Varghese N."/>
            <person name="Submissions S."/>
        </authorList>
    </citation>
    <scope>NUCLEOTIDE SEQUENCE</scope>
    <source>
        <strain evidence="8">DSM 4029</strain>
    </source>
</reference>
<dbReference type="AlphaFoldDB" id="A0AAQ1MER7"/>
<evidence type="ECO:0000313" key="9">
    <source>
        <dbReference type="Proteomes" id="UP000184089"/>
    </source>
</evidence>
<feature type="chain" id="PRO_5042909529" evidence="5">
    <location>
        <begin position="27"/>
        <end position="740"/>
    </location>
</feature>
<feature type="signal peptide" evidence="5">
    <location>
        <begin position="1"/>
        <end position="26"/>
    </location>
</feature>
<dbReference type="Gene3D" id="1.20.1270.90">
    <property type="entry name" value="AF1782-like"/>
    <property type="match status" value="1"/>
</dbReference>
<feature type="domain" description="Calcineurin-like phosphoesterase" evidence="6">
    <location>
        <begin position="164"/>
        <end position="373"/>
    </location>
</feature>
<dbReference type="PANTHER" id="PTHR22953">
    <property type="entry name" value="ACID PHOSPHATASE RELATED"/>
    <property type="match status" value="1"/>
</dbReference>
<feature type="transmembrane region" description="Helical" evidence="4">
    <location>
        <begin position="714"/>
        <end position="734"/>
    </location>
</feature>
<evidence type="ECO:0000256" key="5">
    <source>
        <dbReference type="SAM" id="SignalP"/>
    </source>
</evidence>
<dbReference type="InterPro" id="IPR029052">
    <property type="entry name" value="Metallo-depent_PP-like"/>
</dbReference>
<feature type="coiled-coil region" evidence="2">
    <location>
        <begin position="597"/>
        <end position="624"/>
    </location>
</feature>
<dbReference type="Proteomes" id="UP000474718">
    <property type="component" value="Unassembled WGS sequence"/>
</dbReference>
<evidence type="ECO:0000313" key="8">
    <source>
        <dbReference type="EMBL" id="SHG32564.1"/>
    </source>
</evidence>
<name>A0AAQ1MER7_9FIRM</name>
<dbReference type="InterPro" id="IPR039331">
    <property type="entry name" value="PAPs-like"/>
</dbReference>
<dbReference type="RefSeq" id="WP_073261184.1">
    <property type="nucleotide sequence ID" value="NZ_FQVY01000003.1"/>
</dbReference>
<keyword evidence="2" id="KW-0175">Coiled coil</keyword>
<evidence type="ECO:0000256" key="4">
    <source>
        <dbReference type="SAM" id="Phobius"/>
    </source>
</evidence>
<comment type="caution">
    <text evidence="8">The sequence shown here is derived from an EMBL/GenBank/DDBJ whole genome shotgun (WGS) entry which is preliminary data.</text>
</comment>
<accession>A0AAQ1MER7</accession>
<organism evidence="8 9">
    <name type="scientific">Bittarella massiliensis</name>
    <name type="common">ex Durand et al. 2017</name>
    <dbReference type="NCBI Taxonomy" id="1720313"/>
    <lineage>
        <taxon>Bacteria</taxon>
        <taxon>Bacillati</taxon>
        <taxon>Bacillota</taxon>
        <taxon>Clostridia</taxon>
        <taxon>Eubacteriales</taxon>
        <taxon>Oscillospiraceae</taxon>
        <taxon>Bittarella (ex Durand et al. 2017)</taxon>
    </lineage>
</organism>
<dbReference type="NCBIfam" id="TIGR01167">
    <property type="entry name" value="LPXTG_anchor"/>
    <property type="match status" value="1"/>
</dbReference>
<evidence type="ECO:0000313" key="7">
    <source>
        <dbReference type="EMBL" id="MZL70407.1"/>
    </source>
</evidence>
<dbReference type="PANTHER" id="PTHR22953:SF153">
    <property type="entry name" value="PURPLE ACID PHOSPHATASE"/>
    <property type="match status" value="1"/>
</dbReference>
<proteinExistence type="predicted"/>
<protein>
    <submittedName>
        <fullName evidence="7">LPXTG cell wall anchor domain-containing protein</fullName>
    </submittedName>
    <submittedName>
        <fullName evidence="8">LPXTG-motif cell wall anchor domain-containing protein</fullName>
    </submittedName>
</protein>
<reference evidence="7 10" key="3">
    <citation type="journal article" date="2019" name="Nat. Med.">
        <title>A library of human gut bacterial isolates paired with longitudinal multiomics data enables mechanistic microbiome research.</title>
        <authorList>
            <person name="Poyet M."/>
            <person name="Groussin M."/>
            <person name="Gibbons S.M."/>
            <person name="Avila-Pacheco J."/>
            <person name="Jiang X."/>
            <person name="Kearney S.M."/>
            <person name="Perrotta A.R."/>
            <person name="Berdy B."/>
            <person name="Zhao S."/>
            <person name="Lieberman T.D."/>
            <person name="Swanson P.K."/>
            <person name="Smith M."/>
            <person name="Roesemann S."/>
            <person name="Alexander J.E."/>
            <person name="Rich S.A."/>
            <person name="Livny J."/>
            <person name="Vlamakis H."/>
            <person name="Clish C."/>
            <person name="Bullock K."/>
            <person name="Deik A."/>
            <person name="Scott J."/>
            <person name="Pierce K.A."/>
            <person name="Xavier R.J."/>
            <person name="Alm E.J."/>
        </authorList>
    </citation>
    <scope>NUCLEOTIDE SEQUENCE [LARGE SCALE GENOMIC DNA]</scope>
    <source>
        <strain evidence="7 10">BIOML-A2</strain>
    </source>
</reference>
<feature type="region of interest" description="Disordered" evidence="3">
    <location>
        <begin position="679"/>
        <end position="715"/>
    </location>
</feature>
<keyword evidence="4" id="KW-0812">Transmembrane</keyword>
<gene>
    <name evidence="7" type="ORF">GT747_11645</name>
    <name evidence="8" type="ORF">SAMN05444424_2116</name>
</gene>
<evidence type="ECO:0000313" key="10">
    <source>
        <dbReference type="Proteomes" id="UP000474718"/>
    </source>
</evidence>
<reference evidence="9" key="2">
    <citation type="submission" date="2016-11" db="EMBL/GenBank/DDBJ databases">
        <authorList>
            <person name="Jaros S."/>
            <person name="Januszkiewicz K."/>
            <person name="Wedrychowicz H."/>
        </authorList>
    </citation>
    <scope>NUCLEOTIDE SEQUENCE [LARGE SCALE GENOMIC DNA]</scope>
    <source>
        <strain evidence="9">DSM 4029</strain>
    </source>
</reference>
<evidence type="ECO:0000256" key="3">
    <source>
        <dbReference type="SAM" id="MobiDB-lite"/>
    </source>
</evidence>
<dbReference type="EMBL" id="WWVX01000008">
    <property type="protein sequence ID" value="MZL70407.1"/>
    <property type="molecule type" value="Genomic_DNA"/>
</dbReference>
<evidence type="ECO:0000256" key="2">
    <source>
        <dbReference type="SAM" id="Coils"/>
    </source>
</evidence>
<evidence type="ECO:0000259" key="6">
    <source>
        <dbReference type="Pfam" id="PF00149"/>
    </source>
</evidence>
<dbReference type="GO" id="GO:0003993">
    <property type="term" value="F:acid phosphatase activity"/>
    <property type="evidence" value="ECO:0007669"/>
    <property type="project" value="InterPro"/>
</dbReference>
<keyword evidence="10" id="KW-1185">Reference proteome</keyword>
<dbReference type="InterPro" id="IPR004843">
    <property type="entry name" value="Calcineurin-like_PHP"/>
</dbReference>
<evidence type="ECO:0000256" key="1">
    <source>
        <dbReference type="ARBA" id="ARBA00022729"/>
    </source>
</evidence>
<keyword evidence="1 5" id="KW-0732">Signal</keyword>
<keyword evidence="4" id="KW-0472">Membrane</keyword>
<dbReference type="Proteomes" id="UP000184089">
    <property type="component" value="Unassembled WGS sequence"/>
</dbReference>
<dbReference type="EMBL" id="FQVY01000003">
    <property type="protein sequence ID" value="SHG32564.1"/>
    <property type="molecule type" value="Genomic_DNA"/>
</dbReference>
<dbReference type="SUPFAM" id="SSF56300">
    <property type="entry name" value="Metallo-dependent phosphatases"/>
    <property type="match status" value="1"/>
</dbReference>
<dbReference type="Gene3D" id="3.60.21.10">
    <property type="match status" value="1"/>
</dbReference>
<dbReference type="Pfam" id="PF00149">
    <property type="entry name" value="Metallophos"/>
    <property type="match status" value="1"/>
</dbReference>